<feature type="region of interest" description="Disordered" evidence="1">
    <location>
        <begin position="247"/>
        <end position="281"/>
    </location>
</feature>
<dbReference type="OrthoDB" id="2352140at2759"/>
<evidence type="ECO:0000313" key="2">
    <source>
        <dbReference type="EMBL" id="KAG0305423.1"/>
    </source>
</evidence>
<organism evidence="2 3">
    <name type="scientific">Dissophora globulifera</name>
    <dbReference type="NCBI Taxonomy" id="979702"/>
    <lineage>
        <taxon>Eukaryota</taxon>
        <taxon>Fungi</taxon>
        <taxon>Fungi incertae sedis</taxon>
        <taxon>Mucoromycota</taxon>
        <taxon>Mortierellomycotina</taxon>
        <taxon>Mortierellomycetes</taxon>
        <taxon>Mortierellales</taxon>
        <taxon>Mortierellaceae</taxon>
        <taxon>Dissophora</taxon>
    </lineage>
</organism>
<feature type="compositionally biased region" description="Acidic residues" evidence="1">
    <location>
        <begin position="432"/>
        <end position="442"/>
    </location>
</feature>
<gene>
    <name evidence="2" type="ORF">BGZ99_002070</name>
</gene>
<protein>
    <submittedName>
        <fullName evidence="2">Uncharacterized protein</fullName>
    </submittedName>
</protein>
<keyword evidence="3" id="KW-1185">Reference proteome</keyword>
<feature type="region of interest" description="Disordered" evidence="1">
    <location>
        <begin position="432"/>
        <end position="537"/>
    </location>
</feature>
<feature type="compositionally biased region" description="Polar residues" evidence="1">
    <location>
        <begin position="490"/>
        <end position="506"/>
    </location>
</feature>
<feature type="non-terminal residue" evidence="2">
    <location>
        <position position="1"/>
    </location>
</feature>
<reference evidence="2" key="1">
    <citation type="journal article" date="2020" name="Fungal Divers.">
        <title>Resolving the Mortierellaceae phylogeny through synthesis of multi-gene phylogenetics and phylogenomics.</title>
        <authorList>
            <person name="Vandepol N."/>
            <person name="Liber J."/>
            <person name="Desiro A."/>
            <person name="Na H."/>
            <person name="Kennedy M."/>
            <person name="Barry K."/>
            <person name="Grigoriev I.V."/>
            <person name="Miller A.N."/>
            <person name="O'Donnell K."/>
            <person name="Stajich J.E."/>
            <person name="Bonito G."/>
        </authorList>
    </citation>
    <scope>NUCLEOTIDE SEQUENCE</scope>
    <source>
        <strain evidence="2">REB-010B</strain>
    </source>
</reference>
<dbReference type="AlphaFoldDB" id="A0A9P6UJD1"/>
<accession>A0A9P6UJD1</accession>
<dbReference type="Proteomes" id="UP000738325">
    <property type="component" value="Unassembled WGS sequence"/>
</dbReference>
<comment type="caution">
    <text evidence="2">The sequence shown here is derived from an EMBL/GenBank/DDBJ whole genome shotgun (WGS) entry which is preliminary data.</text>
</comment>
<feature type="compositionally biased region" description="Basic and acidic residues" evidence="1">
    <location>
        <begin position="449"/>
        <end position="467"/>
    </location>
</feature>
<proteinExistence type="predicted"/>
<evidence type="ECO:0000256" key="1">
    <source>
        <dbReference type="SAM" id="MobiDB-lite"/>
    </source>
</evidence>
<name>A0A9P6UJD1_9FUNG</name>
<feature type="compositionally biased region" description="Basic and acidic residues" evidence="1">
    <location>
        <begin position="474"/>
        <end position="489"/>
    </location>
</feature>
<feature type="non-terminal residue" evidence="2">
    <location>
        <position position="1051"/>
    </location>
</feature>
<dbReference type="EMBL" id="JAAAIP010001589">
    <property type="protein sequence ID" value="KAG0305423.1"/>
    <property type="molecule type" value="Genomic_DNA"/>
</dbReference>
<evidence type="ECO:0000313" key="3">
    <source>
        <dbReference type="Proteomes" id="UP000738325"/>
    </source>
</evidence>
<feature type="compositionally biased region" description="Acidic residues" evidence="1">
    <location>
        <begin position="272"/>
        <end position="281"/>
    </location>
</feature>
<feature type="compositionally biased region" description="Basic and acidic residues" evidence="1">
    <location>
        <begin position="247"/>
        <end position="271"/>
    </location>
</feature>
<sequence>IILLKDTAIQQLNVCHADTDEKAEQPPKPVLITAVQTSASGSHVATLSFTKTKVHIDLWKINDTLTPDLNVNEVPCATMSLPIKRNSKGETPPLEMALSYDASKIAIFPSANIDKEEFPTVPQFQVFQYSTLFTPVLLKQDLVKDSSIFQAPESGTLTPLATFPPDDLLRFQGYGRFHYFNKSDISESDVSTSSSESPDVVSQRRHAKELFIACDGRHVTVYNTSKRWFAIHCIQLTLFSDLELPPKKEKTKGKDKDKSKEKMSEEKLKEEEAAEKEQEEEDKADLAMTLEFVAESARLLIQSIEGRLCAWRSRLTLVLDLQTARVVSQFRHDYYDDWFTISPDQTTIAFGFGYYNVVTYMIYGQTMLSQTEPKRRTVRGTFLDKGGQLLIQCDGTRNPFLLDPCNPTAIQKKLKMLLPRDGIILALEKDMEDSTVNEDEETQIPANDTNRDANIEKPVDDKNKNDESLSPAYDNRDGIENGTSNDDHLANSNSDTITEDSNTAGKESNKDPAGTLENSNETNDNEADEDTAPGPPLKLRTDLAIAAFGSRLAVYSVRKSTFAMQGDFDNGAYREIHEVCTKACREGQNSLVNPPKECTTEEGLRFKLELVACRSPYISDFPKKDDSTEDKAVELTVSDSGRERTVQKISHFHAQGNQYNAYFLPCNTRYVVEGRYYFQVWKLPTDFDSYSELLLMKSLSFDDFTEYYPWYADVGSMEVCAHGKTIYTDYSAIELTDEALLSREHAKICINSIPIICSLYHVITDPHHRRALLQYALRFINSYPDPENPAYNVISRIIEYRMMKDNAGYHYFLKDLIAFNEPNLTWHPRARYSKGTNPIMPLLVTGKKYSKNISVAKNLVDYCARMAKSKRDIAFLWFAIDCLPEMCESHPEFALDVMRKTAFVPVNDALRRSLVDQALVRPPPTISSAWDRMISRISWKLTSPKIPVSTYTQQVFQVQALPTAMNLRYGFMPENDDFTMEIFVAPFNLLWRIQLAKGEIPKVEPKPTFWKSLYVMLLWKTKPKAFQHIQTHKFKEEFFDNPAIAGLLEHK</sequence>